<dbReference type="SUPFAM" id="SSF56436">
    <property type="entry name" value="C-type lectin-like"/>
    <property type="match status" value="1"/>
</dbReference>
<keyword evidence="2" id="KW-0408">Iron</keyword>
<dbReference type="NCBIfam" id="TIGR03440">
    <property type="entry name" value="egtB_TIGR03440"/>
    <property type="match status" value="1"/>
</dbReference>
<evidence type="ECO:0000256" key="1">
    <source>
        <dbReference type="ARBA" id="ARBA00023002"/>
    </source>
</evidence>
<dbReference type="Proteomes" id="UP000317839">
    <property type="component" value="Unassembled WGS sequence"/>
</dbReference>
<comment type="caution">
    <text evidence="6">The sequence shown here is derived from an EMBL/GenBank/DDBJ whole genome shotgun (WGS) entry which is preliminary data.</text>
</comment>
<evidence type="ECO:0000256" key="2">
    <source>
        <dbReference type="ARBA" id="ARBA00023004"/>
    </source>
</evidence>
<accession>A0A545T720</accession>
<dbReference type="SUPFAM" id="SSF109854">
    <property type="entry name" value="DinB/YfiT-like putative metalloenzymes"/>
    <property type="match status" value="1"/>
</dbReference>
<keyword evidence="7" id="KW-1185">Reference proteome</keyword>
<dbReference type="InterPro" id="IPR024775">
    <property type="entry name" value="DinB-like"/>
</dbReference>
<dbReference type="PANTHER" id="PTHR23150:SF36">
    <property type="entry name" value="HERCYNINE OXYGENASE"/>
    <property type="match status" value="1"/>
</dbReference>
<evidence type="ECO:0000313" key="6">
    <source>
        <dbReference type="EMBL" id="TQV73019.1"/>
    </source>
</evidence>
<dbReference type="InterPro" id="IPR051043">
    <property type="entry name" value="Sulfatase_Mod_Factor_Kinase"/>
</dbReference>
<dbReference type="EMBL" id="VIKR01000004">
    <property type="protein sequence ID" value="TQV73019.1"/>
    <property type="molecule type" value="Genomic_DNA"/>
</dbReference>
<feature type="domain" description="Sulfatase-modifying factor enzyme-like" evidence="4">
    <location>
        <begin position="192"/>
        <end position="326"/>
    </location>
</feature>
<feature type="domain" description="DinB-like" evidence="5">
    <location>
        <begin position="24"/>
        <end position="163"/>
    </location>
</feature>
<dbReference type="AlphaFoldDB" id="A0A545T720"/>
<proteinExistence type="predicted"/>
<reference evidence="6 7" key="1">
    <citation type="submission" date="2019-06" db="EMBL/GenBank/DDBJ databases">
        <title>Draft genome of Aliikangiella marina GYP-15.</title>
        <authorList>
            <person name="Wang G."/>
        </authorList>
    </citation>
    <scope>NUCLEOTIDE SEQUENCE [LARGE SCALE GENOMIC DNA]</scope>
    <source>
        <strain evidence="6 7">GYP-15</strain>
    </source>
</reference>
<evidence type="ECO:0000256" key="3">
    <source>
        <dbReference type="ARBA" id="ARBA00037882"/>
    </source>
</evidence>
<sequence length="412" mass="48064">MLDFQPEVAQRQQAGSTSGTLLKQYQETRNYSIQICEGLSDEDLQAQSMADASPLKWHLAHTTWAFETFLLKTYLVEYEAYDPLYEYLFNSYYNAIGEQYPRPQRGLITRPSRETVYAYRRYVDNAMEQLITNIDTQSMDDHEACTDLLRLMINHEQQHQELMLTDFKHLLSFNPAYPKYRDVENLSVVEDNQMLAFEGGLVNIGHQDETFYFDNEGPRHAYFLNPYKLASRLVTNGEYLNFVESGGYQEPSFWLSEAWQKIKQTGNTQPLYWQQIDGKWFEYTLNGLIPLNHDCPVKHVNYFEATAFANWKDKRLPTEQEWEASVSSNDLRLKQTFNQLWQWTSSSYNAFPGFKPKTGAVGEYNGKFMVNQYVLRGGSIATPPGHIRASYRNFFYPDASWQFTGIRLAETI</sequence>
<dbReference type="PANTHER" id="PTHR23150">
    <property type="entry name" value="SULFATASE MODIFYING FACTOR 1, 2"/>
    <property type="match status" value="1"/>
</dbReference>
<dbReference type="GO" id="GO:0052699">
    <property type="term" value="P:ergothioneine biosynthetic process"/>
    <property type="evidence" value="ECO:0007669"/>
    <property type="project" value="InterPro"/>
</dbReference>
<dbReference type="Gene3D" id="1.20.120.450">
    <property type="entry name" value="dinb family like domain"/>
    <property type="match status" value="1"/>
</dbReference>
<comment type="pathway">
    <text evidence="3">Amino-acid biosynthesis; ergothioneine biosynthesis.</text>
</comment>
<protein>
    <submittedName>
        <fullName evidence="6">Ergothioneine biosynthesis protein EgtB</fullName>
    </submittedName>
</protein>
<dbReference type="InterPro" id="IPR017806">
    <property type="entry name" value="EgtB"/>
</dbReference>
<dbReference type="InterPro" id="IPR042095">
    <property type="entry name" value="SUMF_sf"/>
</dbReference>
<feature type="domain" description="Sulfatase-modifying factor enzyme-like" evidence="4">
    <location>
        <begin position="328"/>
        <end position="409"/>
    </location>
</feature>
<dbReference type="InterPro" id="IPR034660">
    <property type="entry name" value="DinB/YfiT-like"/>
</dbReference>
<name>A0A545T720_9GAMM</name>
<dbReference type="Gene3D" id="3.90.1580.10">
    <property type="entry name" value="paralog of FGE (formylglycine-generating enzyme)"/>
    <property type="match status" value="2"/>
</dbReference>
<dbReference type="Pfam" id="PF12867">
    <property type="entry name" value="DinB_2"/>
    <property type="match status" value="1"/>
</dbReference>
<dbReference type="OrthoDB" id="9768004at2"/>
<evidence type="ECO:0000313" key="7">
    <source>
        <dbReference type="Proteomes" id="UP000317839"/>
    </source>
</evidence>
<dbReference type="RefSeq" id="WP_142943157.1">
    <property type="nucleotide sequence ID" value="NZ_VIKR01000004.1"/>
</dbReference>
<dbReference type="Pfam" id="PF03781">
    <property type="entry name" value="FGE-sulfatase"/>
    <property type="match status" value="2"/>
</dbReference>
<evidence type="ECO:0000259" key="5">
    <source>
        <dbReference type="Pfam" id="PF12867"/>
    </source>
</evidence>
<organism evidence="6 7">
    <name type="scientific">Aliikangiella marina</name>
    <dbReference type="NCBI Taxonomy" id="1712262"/>
    <lineage>
        <taxon>Bacteria</taxon>
        <taxon>Pseudomonadati</taxon>
        <taxon>Pseudomonadota</taxon>
        <taxon>Gammaproteobacteria</taxon>
        <taxon>Oceanospirillales</taxon>
        <taxon>Pleioneaceae</taxon>
        <taxon>Aliikangiella</taxon>
    </lineage>
</organism>
<keyword evidence="1" id="KW-0560">Oxidoreductase</keyword>
<evidence type="ECO:0000259" key="4">
    <source>
        <dbReference type="Pfam" id="PF03781"/>
    </source>
</evidence>
<gene>
    <name evidence="6" type="ORF">FLL45_16280</name>
</gene>
<dbReference type="InterPro" id="IPR005532">
    <property type="entry name" value="SUMF_dom"/>
</dbReference>
<dbReference type="InterPro" id="IPR016187">
    <property type="entry name" value="CTDL_fold"/>
</dbReference>